<dbReference type="InterPro" id="IPR003673">
    <property type="entry name" value="CoA-Trfase_fam_III"/>
</dbReference>
<proteinExistence type="predicted"/>
<dbReference type="PANTHER" id="PTHR48207:SF4">
    <property type="entry name" value="BLL6097 PROTEIN"/>
    <property type="match status" value="1"/>
</dbReference>
<dbReference type="InterPro" id="IPR044855">
    <property type="entry name" value="CoA-Trfase_III_dom3_sf"/>
</dbReference>
<dbReference type="EC" id="2.8.3.15" evidence="3"/>
<keyword evidence="1 3" id="KW-0808">Transferase</keyword>
<dbReference type="GO" id="GO:0033877">
    <property type="term" value="F:succinyl-CoA:(R)-benzylsuccinate CoA-transferase activity"/>
    <property type="evidence" value="ECO:0007669"/>
    <property type="project" value="UniProtKB-EC"/>
</dbReference>
<dbReference type="Gene3D" id="3.40.50.10540">
    <property type="entry name" value="Crotonobetainyl-coa:carnitine coa-transferase, domain 1"/>
    <property type="match status" value="1"/>
</dbReference>
<dbReference type="SUPFAM" id="SSF89796">
    <property type="entry name" value="CoA-transferase family III (CaiB/BaiF)"/>
    <property type="match status" value="1"/>
</dbReference>
<accession>A0A515HID7</accession>
<organism evidence="3">
    <name type="scientific">Sym plasmid</name>
    <dbReference type="NCBI Taxonomy" id="28430"/>
    <lineage>
        <taxon>other sequences</taxon>
        <taxon>plasmids</taxon>
    </lineage>
</organism>
<dbReference type="InterPro" id="IPR023606">
    <property type="entry name" value="CoA-Trfase_III_dom_1_sf"/>
</dbReference>
<dbReference type="InterPro" id="IPR050483">
    <property type="entry name" value="CoA-transferase_III_domain"/>
</dbReference>
<dbReference type="PANTHER" id="PTHR48207">
    <property type="entry name" value="SUCCINATE--HYDROXYMETHYLGLUTARATE COA-TRANSFERASE"/>
    <property type="match status" value="1"/>
</dbReference>
<reference evidence="3" key="1">
    <citation type="submission" date="2018-05" db="EMBL/GenBank/DDBJ databases">
        <title>Plant species dependent abundance and diversity of IncP-1 plasmids in the rhizosphere - sequence analysis provides new insights into the role as efficient and dynamic means for rapid bacterial adaptation.</title>
        <authorList>
            <person name="Nour E."/>
            <person name="Shintani M."/>
            <person name="Elsayed T."/>
            <person name="Blau K."/>
            <person name="Jechalke S."/>
            <person name="Sproeer C."/>
            <person name="Bunk B."/>
            <person name="Overmann J."/>
            <person name="Smalla K."/>
        </authorList>
    </citation>
    <scope>NUCLEOTIDE SEQUENCE</scope>
    <source>
        <plasmid evidence="3">pTL25</plasmid>
    </source>
</reference>
<geneLocation type="plasmid" evidence="3">
    <name>pTL25</name>
</geneLocation>
<evidence type="ECO:0000256" key="2">
    <source>
        <dbReference type="SAM" id="MobiDB-lite"/>
    </source>
</evidence>
<sequence>MYTRLESLAREFPPAPRRDPQAPTALDGIRVLDFSHFIAGPYATMMLADFGADVLKIEAPAKGDDFRHYPPVDASMPAQGSSFFFANRNKRSVALDLKNPAALTLVKELVACSDVLVENFSTGVMDRFGLDWNTCREINPRLIYCSVPAYSRDGEFADRPGFDPVVQAESGFLSMNGYADREGVRALSPVMDMGTSLIVCNTVLAALMARHATGRGQYCEVALFDSAVAMTAYAPMQYLFAGIEPRRNGNTSPDTSPSSVFRCADGAFYVNSGNDKIFQRLVQAIGQPGLATDPRFADRVGRVRNRDQLFPILEEAFARHSWSHWRAVFRERAIPSGEVRTLAQALHSPEATARGLVTRIPHPVAGWVPNLTPPARLADTPVVDPVAAPALGEHTREVLREVLGVDEVRLAVLGQAGAFGANSPATP</sequence>
<evidence type="ECO:0000313" key="3">
    <source>
        <dbReference type="EMBL" id="QDL89204.1"/>
    </source>
</evidence>
<dbReference type="Pfam" id="PF02515">
    <property type="entry name" value="CoA_transf_3"/>
    <property type="match status" value="1"/>
</dbReference>
<gene>
    <name evidence="3" type="ORF">pTL25_00037</name>
</gene>
<name>A0A515HID7_9ZZZZ</name>
<dbReference type="AlphaFoldDB" id="A0A515HID7"/>
<protein>
    <submittedName>
        <fullName evidence="3">L-carnitine dehydratase</fullName>
        <ecNumber evidence="3">2.8.3.15</ecNumber>
    </submittedName>
</protein>
<keyword evidence="3" id="KW-0614">Plasmid</keyword>
<dbReference type="Gene3D" id="3.30.1540.10">
    <property type="entry name" value="formyl-coa transferase, domain 3"/>
    <property type="match status" value="1"/>
</dbReference>
<feature type="region of interest" description="Disordered" evidence="2">
    <location>
        <begin position="1"/>
        <end position="23"/>
    </location>
</feature>
<dbReference type="EMBL" id="MH392236">
    <property type="protein sequence ID" value="QDL89204.1"/>
    <property type="molecule type" value="Genomic_DNA"/>
</dbReference>
<evidence type="ECO:0000256" key="1">
    <source>
        <dbReference type="ARBA" id="ARBA00022679"/>
    </source>
</evidence>